<sequence>MDYLKPPPARPTAQPQPRPQPPPRAPVHAHSTATISDTATFQGTHPISIGVGSIIHPRAKLYSFDGPITIGDACIISEKCVLGLPPAQHSHVAAQIGLRNGQDHEIRVSASVTLAPGVTVFPGVTVCSAASVESLAVLRNGCVVGSHARVCAGCEVAADVRIPDWVVVWGGVGRPMQRRRRARGKKSSPVVAAAAAAAAAASQGQDQDAVAAAATLEGKVIEEARLVVLQRERETLTKLVAAGNTRKK</sequence>
<dbReference type="SUPFAM" id="SSF51161">
    <property type="entry name" value="Trimeric LpxA-like enzymes"/>
    <property type="match status" value="1"/>
</dbReference>
<comment type="subcellular location">
    <subcellularLocation>
        <location evidence="1">Cytoplasm</location>
        <location evidence="1">Cytoskeleton</location>
    </subcellularLocation>
</comment>
<evidence type="ECO:0000256" key="7">
    <source>
        <dbReference type="SAM" id="MobiDB-lite"/>
    </source>
</evidence>
<dbReference type="PANTHER" id="PTHR13072">
    <property type="entry name" value="DYNACTIN 6"/>
    <property type="match status" value="1"/>
</dbReference>
<evidence type="ECO:0000256" key="4">
    <source>
        <dbReference type="ARBA" id="ARBA00022490"/>
    </source>
</evidence>
<keyword evidence="4" id="KW-0963">Cytoplasm</keyword>
<dbReference type="Gene3D" id="2.160.10.10">
    <property type="entry name" value="Hexapeptide repeat proteins"/>
    <property type="match status" value="1"/>
</dbReference>
<dbReference type="AlphaFoldDB" id="A0A2J5I4L2"/>
<evidence type="ECO:0000313" key="8">
    <source>
        <dbReference type="EMBL" id="PLN84707.1"/>
    </source>
</evidence>
<dbReference type="GO" id="GO:0070840">
    <property type="term" value="F:dynein complex binding"/>
    <property type="evidence" value="ECO:0007669"/>
    <property type="project" value="TreeGrafter"/>
</dbReference>
<feature type="compositionally biased region" description="Pro residues" evidence="7">
    <location>
        <begin position="1"/>
        <end position="25"/>
    </location>
</feature>
<evidence type="ECO:0000256" key="6">
    <source>
        <dbReference type="ARBA" id="ARBA00034687"/>
    </source>
</evidence>
<keyword evidence="9" id="KW-1185">Reference proteome</keyword>
<reference evidence="9" key="1">
    <citation type="submission" date="2017-12" db="EMBL/GenBank/DDBJ databases">
        <authorList>
            <consortium name="DOE Joint Genome Institute"/>
            <person name="Mondo S.J."/>
            <person name="Kjaerbolling I."/>
            <person name="Vesth T.C."/>
            <person name="Frisvad J.C."/>
            <person name="Nybo J.L."/>
            <person name="Theobald S."/>
            <person name="Kuo A."/>
            <person name="Bowyer P."/>
            <person name="Matsuda Y."/>
            <person name="Lyhne E.K."/>
            <person name="Kogle M.E."/>
            <person name="Clum A."/>
            <person name="Lipzen A."/>
            <person name="Salamov A."/>
            <person name="Ngan C.Y."/>
            <person name="Daum C."/>
            <person name="Chiniquy J."/>
            <person name="Barry K."/>
            <person name="LaButti K."/>
            <person name="Haridas S."/>
            <person name="Simmons B.A."/>
            <person name="Magnuson J.K."/>
            <person name="Mortensen U.H."/>
            <person name="Larsen T.O."/>
            <person name="Grigoriev I.V."/>
            <person name="Baker S.E."/>
            <person name="Andersen M.R."/>
            <person name="Nordberg H.P."/>
            <person name="Cantor M.N."/>
            <person name="Hua S.X."/>
        </authorList>
    </citation>
    <scope>NUCLEOTIDE SEQUENCE [LARGE SCALE GENOMIC DNA]</scope>
    <source>
        <strain evidence="9">IBT 19404</strain>
    </source>
</reference>
<dbReference type="PANTHER" id="PTHR13072:SF0">
    <property type="entry name" value="DYNACTIN SUBUNIT 6"/>
    <property type="match status" value="1"/>
</dbReference>
<dbReference type="EMBL" id="KZ559509">
    <property type="protein sequence ID" value="PLN84707.1"/>
    <property type="molecule type" value="Genomic_DNA"/>
</dbReference>
<evidence type="ECO:0000313" key="9">
    <source>
        <dbReference type="Proteomes" id="UP000235023"/>
    </source>
</evidence>
<dbReference type="GO" id="GO:0007052">
    <property type="term" value="P:mitotic spindle organization"/>
    <property type="evidence" value="ECO:0007669"/>
    <property type="project" value="TreeGrafter"/>
</dbReference>
<dbReference type="InterPro" id="IPR011004">
    <property type="entry name" value="Trimer_LpxA-like_sf"/>
</dbReference>
<evidence type="ECO:0000256" key="5">
    <source>
        <dbReference type="ARBA" id="ARBA00023212"/>
    </source>
</evidence>
<dbReference type="InterPro" id="IPR027777">
    <property type="entry name" value="DCTN6"/>
</dbReference>
<evidence type="ECO:0000256" key="2">
    <source>
        <dbReference type="ARBA" id="ARBA00007719"/>
    </source>
</evidence>
<keyword evidence="5" id="KW-0206">Cytoskeleton</keyword>
<comment type="function">
    <text evidence="6">Part of the dynactin complex that activates the molecular motor dynein for ultra-processive transport along microtubules.</text>
</comment>
<dbReference type="GO" id="GO:0005869">
    <property type="term" value="C:dynactin complex"/>
    <property type="evidence" value="ECO:0007669"/>
    <property type="project" value="InterPro"/>
</dbReference>
<name>A0A2J5I4L2_9EURO</name>
<comment type="similarity">
    <text evidence="2">Belongs to the dynactin subunits 5/6 family. Dynactin subunit 6 subfamily.</text>
</comment>
<evidence type="ECO:0000256" key="3">
    <source>
        <dbReference type="ARBA" id="ARBA00016573"/>
    </source>
</evidence>
<organism evidence="8 9">
    <name type="scientific">Aspergillus taichungensis</name>
    <dbReference type="NCBI Taxonomy" id="482145"/>
    <lineage>
        <taxon>Eukaryota</taxon>
        <taxon>Fungi</taxon>
        <taxon>Dikarya</taxon>
        <taxon>Ascomycota</taxon>
        <taxon>Pezizomycotina</taxon>
        <taxon>Eurotiomycetes</taxon>
        <taxon>Eurotiomycetidae</taxon>
        <taxon>Eurotiales</taxon>
        <taxon>Aspergillaceae</taxon>
        <taxon>Aspergillus</taxon>
        <taxon>Aspergillus subgen. Circumdati</taxon>
    </lineage>
</organism>
<proteinExistence type="inferred from homology"/>
<feature type="region of interest" description="Disordered" evidence="7">
    <location>
        <begin position="1"/>
        <end position="31"/>
    </location>
</feature>
<accession>A0A2J5I4L2</accession>
<gene>
    <name evidence="8" type="ORF">BDW42DRAFT_30247</name>
</gene>
<dbReference type="Proteomes" id="UP000235023">
    <property type="component" value="Unassembled WGS sequence"/>
</dbReference>
<protein>
    <recommendedName>
        <fullName evidence="3">Dynactin subunit 6</fullName>
    </recommendedName>
</protein>
<dbReference type="OrthoDB" id="2355at2759"/>
<evidence type="ECO:0000256" key="1">
    <source>
        <dbReference type="ARBA" id="ARBA00004245"/>
    </source>
</evidence>